<keyword evidence="1" id="KW-0812">Transmembrane</keyword>
<keyword evidence="3" id="KW-1185">Reference proteome</keyword>
<organism evidence="2 3">
    <name type="scientific">Elysia crispata</name>
    <name type="common">lettuce slug</name>
    <dbReference type="NCBI Taxonomy" id="231223"/>
    <lineage>
        <taxon>Eukaryota</taxon>
        <taxon>Metazoa</taxon>
        <taxon>Spiralia</taxon>
        <taxon>Lophotrochozoa</taxon>
        <taxon>Mollusca</taxon>
        <taxon>Gastropoda</taxon>
        <taxon>Heterobranchia</taxon>
        <taxon>Euthyneura</taxon>
        <taxon>Panpulmonata</taxon>
        <taxon>Sacoglossa</taxon>
        <taxon>Placobranchoidea</taxon>
        <taxon>Plakobranchidae</taxon>
        <taxon>Elysia</taxon>
    </lineage>
</organism>
<sequence length="112" mass="12875">MLGCWALEYRPTGFDIRDKIKFSTGLSTVFRKPERFTSTAERVHLPNTLRMSKFVFISGQTELSAFHHDQGRQLKLSRSEEADVMCIVVLVLVRVVMSTVVCLVYLMSKYEP</sequence>
<dbReference type="Proteomes" id="UP001283361">
    <property type="component" value="Unassembled WGS sequence"/>
</dbReference>
<gene>
    <name evidence="2" type="ORF">RRG08_064739</name>
</gene>
<keyword evidence="1" id="KW-1133">Transmembrane helix</keyword>
<evidence type="ECO:0000256" key="1">
    <source>
        <dbReference type="SAM" id="Phobius"/>
    </source>
</evidence>
<dbReference type="AlphaFoldDB" id="A0AAE0YZD7"/>
<name>A0AAE0YZD7_9GAST</name>
<keyword evidence="1" id="KW-0472">Membrane</keyword>
<evidence type="ECO:0000313" key="3">
    <source>
        <dbReference type="Proteomes" id="UP001283361"/>
    </source>
</evidence>
<dbReference type="EMBL" id="JAWDGP010005047">
    <property type="protein sequence ID" value="KAK3760069.1"/>
    <property type="molecule type" value="Genomic_DNA"/>
</dbReference>
<reference evidence="2" key="1">
    <citation type="journal article" date="2023" name="G3 (Bethesda)">
        <title>A reference genome for the long-term kleptoplast-retaining sea slug Elysia crispata morphotype clarki.</title>
        <authorList>
            <person name="Eastman K.E."/>
            <person name="Pendleton A.L."/>
            <person name="Shaikh M.A."/>
            <person name="Suttiyut T."/>
            <person name="Ogas R."/>
            <person name="Tomko P."/>
            <person name="Gavelis G."/>
            <person name="Widhalm J.R."/>
            <person name="Wisecaver J.H."/>
        </authorList>
    </citation>
    <scope>NUCLEOTIDE SEQUENCE</scope>
    <source>
        <strain evidence="2">ECLA1</strain>
    </source>
</reference>
<accession>A0AAE0YZD7</accession>
<protein>
    <submittedName>
        <fullName evidence="2">Uncharacterized protein</fullName>
    </submittedName>
</protein>
<proteinExistence type="predicted"/>
<feature type="transmembrane region" description="Helical" evidence="1">
    <location>
        <begin position="84"/>
        <end position="107"/>
    </location>
</feature>
<comment type="caution">
    <text evidence="2">The sequence shown here is derived from an EMBL/GenBank/DDBJ whole genome shotgun (WGS) entry which is preliminary data.</text>
</comment>
<evidence type="ECO:0000313" key="2">
    <source>
        <dbReference type="EMBL" id="KAK3760069.1"/>
    </source>
</evidence>